<evidence type="ECO:0000256" key="1">
    <source>
        <dbReference type="SAM" id="MobiDB-lite"/>
    </source>
</evidence>
<organism evidence="2 3">
    <name type="scientific">Patellaria atrata CBS 101060</name>
    <dbReference type="NCBI Taxonomy" id="1346257"/>
    <lineage>
        <taxon>Eukaryota</taxon>
        <taxon>Fungi</taxon>
        <taxon>Dikarya</taxon>
        <taxon>Ascomycota</taxon>
        <taxon>Pezizomycotina</taxon>
        <taxon>Dothideomycetes</taxon>
        <taxon>Dothideomycetes incertae sedis</taxon>
        <taxon>Patellariales</taxon>
        <taxon>Patellariaceae</taxon>
        <taxon>Patellaria</taxon>
    </lineage>
</organism>
<feature type="compositionally biased region" description="Polar residues" evidence="1">
    <location>
        <begin position="100"/>
        <end position="112"/>
    </location>
</feature>
<feature type="compositionally biased region" description="Low complexity" evidence="1">
    <location>
        <begin position="66"/>
        <end position="78"/>
    </location>
</feature>
<gene>
    <name evidence="2" type="ORF">M501DRAFT_275042</name>
</gene>
<sequence length="120" mass="12223">MAPNDSWITRTYNSGVSAAGNFTGTVINGLGNGVSGAGRNAGNSVTDATRNWGDTVKEYGNNIKNSTGATGSRSSTASNPLALARSKESVKIERQAKANPGSSTSGYQTKGNARNPLGLS</sequence>
<accession>A0A9P4S550</accession>
<comment type="caution">
    <text evidence="2">The sequence shown here is derived from an EMBL/GenBank/DDBJ whole genome shotgun (WGS) entry which is preliminary data.</text>
</comment>
<name>A0A9P4S550_9PEZI</name>
<proteinExistence type="predicted"/>
<evidence type="ECO:0000313" key="3">
    <source>
        <dbReference type="Proteomes" id="UP000799429"/>
    </source>
</evidence>
<feature type="region of interest" description="Disordered" evidence="1">
    <location>
        <begin position="59"/>
        <end position="120"/>
    </location>
</feature>
<dbReference type="AlphaFoldDB" id="A0A9P4S550"/>
<evidence type="ECO:0000313" key="2">
    <source>
        <dbReference type="EMBL" id="KAF2836387.1"/>
    </source>
</evidence>
<dbReference type="EMBL" id="MU006104">
    <property type="protein sequence ID" value="KAF2836387.1"/>
    <property type="molecule type" value="Genomic_DNA"/>
</dbReference>
<dbReference type="OrthoDB" id="3791134at2759"/>
<reference evidence="2" key="1">
    <citation type="journal article" date="2020" name="Stud. Mycol.">
        <title>101 Dothideomycetes genomes: a test case for predicting lifestyles and emergence of pathogens.</title>
        <authorList>
            <person name="Haridas S."/>
            <person name="Albert R."/>
            <person name="Binder M."/>
            <person name="Bloem J."/>
            <person name="Labutti K."/>
            <person name="Salamov A."/>
            <person name="Andreopoulos B."/>
            <person name="Baker S."/>
            <person name="Barry K."/>
            <person name="Bills G."/>
            <person name="Bluhm B."/>
            <person name="Cannon C."/>
            <person name="Castanera R."/>
            <person name="Culley D."/>
            <person name="Daum C."/>
            <person name="Ezra D."/>
            <person name="Gonzalez J."/>
            <person name="Henrissat B."/>
            <person name="Kuo A."/>
            <person name="Liang C."/>
            <person name="Lipzen A."/>
            <person name="Lutzoni F."/>
            <person name="Magnuson J."/>
            <person name="Mondo S."/>
            <person name="Nolan M."/>
            <person name="Ohm R."/>
            <person name="Pangilinan J."/>
            <person name="Park H.-J."/>
            <person name="Ramirez L."/>
            <person name="Alfaro M."/>
            <person name="Sun H."/>
            <person name="Tritt A."/>
            <person name="Yoshinaga Y."/>
            <person name="Zwiers L.-H."/>
            <person name="Turgeon B."/>
            <person name="Goodwin S."/>
            <person name="Spatafora J."/>
            <person name="Crous P."/>
            <person name="Grigoriev I."/>
        </authorList>
    </citation>
    <scope>NUCLEOTIDE SEQUENCE</scope>
    <source>
        <strain evidence="2">CBS 101060</strain>
    </source>
</reference>
<dbReference type="Proteomes" id="UP000799429">
    <property type="component" value="Unassembled WGS sequence"/>
</dbReference>
<protein>
    <submittedName>
        <fullName evidence="2">Uncharacterized protein</fullName>
    </submittedName>
</protein>
<keyword evidence="3" id="KW-1185">Reference proteome</keyword>
<feature type="compositionally biased region" description="Basic and acidic residues" evidence="1">
    <location>
        <begin position="85"/>
        <end position="96"/>
    </location>
</feature>